<accession>A0A7W8Z391</accession>
<dbReference type="EMBL" id="JACHBR010000001">
    <property type="protein sequence ID" value="MBB5626626.1"/>
    <property type="molecule type" value="Genomic_DNA"/>
</dbReference>
<name>A0A7W8Z391_9ACTN</name>
<sequence>MALSPAGKNIALDALGAAADFVSLHTADPGTTGASEVTGGSYARQAKAWNPASGGNLDDSNAPTFNIPALTTITHFGLWTEATGGTFLGAGPLSSSESYGAAGGTYQLADVDVSLT</sequence>
<dbReference type="Proteomes" id="UP000588112">
    <property type="component" value="Unassembled WGS sequence"/>
</dbReference>
<comment type="caution">
    <text evidence="1">The sequence shown here is derived from an EMBL/GenBank/DDBJ whole genome shotgun (WGS) entry which is preliminary data.</text>
</comment>
<evidence type="ECO:0000313" key="2">
    <source>
        <dbReference type="Proteomes" id="UP000588112"/>
    </source>
</evidence>
<keyword evidence="2" id="KW-1185">Reference proteome</keyword>
<dbReference type="Pfam" id="PF23140">
    <property type="entry name" value="Gp80"/>
    <property type="match status" value="1"/>
</dbReference>
<protein>
    <submittedName>
        <fullName evidence="1">Uncharacterized protein</fullName>
    </submittedName>
</protein>
<dbReference type="InterPro" id="IPR056908">
    <property type="entry name" value="Gp80-like"/>
</dbReference>
<evidence type="ECO:0000313" key="1">
    <source>
        <dbReference type="EMBL" id="MBB5626626.1"/>
    </source>
</evidence>
<gene>
    <name evidence="1" type="ORF">BJ981_002325</name>
</gene>
<organism evidence="1 2">
    <name type="scientific">Sphaerisporangium krabiense</name>
    <dbReference type="NCBI Taxonomy" id="763782"/>
    <lineage>
        <taxon>Bacteria</taxon>
        <taxon>Bacillati</taxon>
        <taxon>Actinomycetota</taxon>
        <taxon>Actinomycetes</taxon>
        <taxon>Streptosporangiales</taxon>
        <taxon>Streptosporangiaceae</taxon>
        <taxon>Sphaerisporangium</taxon>
    </lineage>
</organism>
<proteinExistence type="predicted"/>
<dbReference type="RefSeq" id="WP_184610695.1">
    <property type="nucleotide sequence ID" value="NZ_BOOS01000029.1"/>
</dbReference>
<reference evidence="1 2" key="1">
    <citation type="submission" date="2020-08" db="EMBL/GenBank/DDBJ databases">
        <title>Sequencing the genomes of 1000 actinobacteria strains.</title>
        <authorList>
            <person name="Klenk H.-P."/>
        </authorList>
    </citation>
    <scope>NUCLEOTIDE SEQUENCE [LARGE SCALE GENOMIC DNA]</scope>
    <source>
        <strain evidence="1 2">DSM 45790</strain>
    </source>
</reference>
<dbReference type="AlphaFoldDB" id="A0A7W8Z391"/>